<comment type="similarity">
    <text evidence="1">Belongs to the bacterial reverse transcriptase family.</text>
</comment>
<evidence type="ECO:0000256" key="1">
    <source>
        <dbReference type="ARBA" id="ARBA00034120"/>
    </source>
</evidence>
<dbReference type="InterPro" id="IPR043502">
    <property type="entry name" value="DNA/RNA_pol_sf"/>
</dbReference>
<sequence length="442" mass="50876">MLKTPDKIQALQRKLYQKAKQEKEYRFYLLYDKVYRKDILSHAYKLVKANKGACGVDEVTFESIEEMEGGRERYLESIADELSGKRYKPMPVRRVYIPKADGHERPLGIPTIKDRIIQMAVKIVIEPIFEADFCDNSYGFRRKKNAHQAMDDISLQLRKGKTQVVDADISKYFDTILHHKLLKLVSVRIVDKHILKLIKMWLKAPVVDESADGKKRYIGNSKGSPQGGVISPLLANIYLNVLDMTWKCKRVQERFGARLVRYADDCVALCSGNTERVLGGINAVLGDLGLSLNKEKTKVVDATEEGFDFLGFTTRLVKSRKTGRRYPLIRPSKKAIKHIRAEIKGITNKRNLSLPKDVILNKLNGVVRGWTGYFYYQNCSEDMSSLKNYFEERVRTYLRRKHAKKNRGYKAYPSEYLYCVLGLYKIPTTAQWTQPAKASGRR</sequence>
<dbReference type="NCBIfam" id="TIGR04416">
    <property type="entry name" value="group_II_RT_mat"/>
    <property type="match status" value="1"/>
</dbReference>
<dbReference type="SUPFAM" id="SSF56672">
    <property type="entry name" value="DNA/RNA polymerases"/>
    <property type="match status" value="1"/>
</dbReference>
<dbReference type="InterPro" id="IPR051083">
    <property type="entry name" value="GrpII_Intron_Splice-Mob/Def"/>
</dbReference>
<dbReference type="InterPro" id="IPR013597">
    <property type="entry name" value="Mat_intron_G2"/>
</dbReference>
<dbReference type="EMBL" id="JAANXD010000050">
    <property type="protein sequence ID" value="MBS1258159.1"/>
    <property type="molecule type" value="Genomic_DNA"/>
</dbReference>
<evidence type="ECO:0000313" key="4">
    <source>
        <dbReference type="Proteomes" id="UP000722750"/>
    </source>
</evidence>
<evidence type="ECO:0000259" key="2">
    <source>
        <dbReference type="PROSITE" id="PS50878"/>
    </source>
</evidence>
<evidence type="ECO:0000313" key="3">
    <source>
        <dbReference type="EMBL" id="MBS1258159.1"/>
    </source>
</evidence>
<dbReference type="Pfam" id="PF08388">
    <property type="entry name" value="GIIM"/>
    <property type="match status" value="1"/>
</dbReference>
<accession>A0A941W2W8</accession>
<gene>
    <name evidence="3" type="ORF">MAG551_01212</name>
</gene>
<dbReference type="InterPro" id="IPR030931">
    <property type="entry name" value="Group_II_RT_mat"/>
</dbReference>
<reference evidence="3" key="1">
    <citation type="journal article" date="2021" name="ISME J.">
        <title>Fine-scale metabolic discontinuity in a stratified prokaryote microbiome of a Red Sea deep halocline.</title>
        <authorList>
            <person name="Michoud G."/>
            <person name="Ngugi D.K."/>
            <person name="Barozzi A."/>
            <person name="Merlino G."/>
            <person name="Calleja M.L."/>
            <person name="Delgado-Huertas A."/>
            <person name="Moran X.A.G."/>
            <person name="Daffonchio D."/>
        </authorList>
    </citation>
    <scope>NUCLEOTIDE SEQUENCE</scope>
    <source>
        <strain evidence="3">SuakinDeep_MAG55_1</strain>
    </source>
</reference>
<dbReference type="PANTHER" id="PTHR34047">
    <property type="entry name" value="NUCLEAR INTRON MATURASE 1, MITOCHONDRIAL-RELATED"/>
    <property type="match status" value="1"/>
</dbReference>
<protein>
    <recommendedName>
        <fullName evidence="2">Reverse transcriptase domain-containing protein</fullName>
    </recommendedName>
</protein>
<dbReference type="Pfam" id="PF00078">
    <property type="entry name" value="RVT_1"/>
    <property type="match status" value="1"/>
</dbReference>
<comment type="caution">
    <text evidence="3">The sequence shown here is derived from an EMBL/GenBank/DDBJ whole genome shotgun (WGS) entry which is preliminary data.</text>
</comment>
<organism evidence="3 4">
    <name type="scientific">Candidatus Scalindua arabica</name>
    <dbReference type="NCBI Taxonomy" id="1127984"/>
    <lineage>
        <taxon>Bacteria</taxon>
        <taxon>Pseudomonadati</taxon>
        <taxon>Planctomycetota</taxon>
        <taxon>Candidatus Brocadiia</taxon>
        <taxon>Candidatus Brocadiales</taxon>
        <taxon>Candidatus Scalinduaceae</taxon>
        <taxon>Candidatus Scalindua</taxon>
    </lineage>
</organism>
<proteinExistence type="inferred from homology"/>
<dbReference type="PROSITE" id="PS50878">
    <property type="entry name" value="RT_POL"/>
    <property type="match status" value="1"/>
</dbReference>
<dbReference type="AlphaFoldDB" id="A0A941W2W8"/>
<dbReference type="CDD" id="cd01651">
    <property type="entry name" value="RT_G2_intron"/>
    <property type="match status" value="1"/>
</dbReference>
<name>A0A941W2W8_9BACT</name>
<dbReference type="InterPro" id="IPR000477">
    <property type="entry name" value="RT_dom"/>
</dbReference>
<dbReference type="PANTHER" id="PTHR34047:SF8">
    <property type="entry name" value="PROTEIN YKFC"/>
    <property type="match status" value="1"/>
</dbReference>
<dbReference type="Proteomes" id="UP000722750">
    <property type="component" value="Unassembled WGS sequence"/>
</dbReference>
<feature type="domain" description="Reverse transcriptase" evidence="2">
    <location>
        <begin position="78"/>
        <end position="314"/>
    </location>
</feature>